<feature type="compositionally biased region" description="Low complexity" evidence="11">
    <location>
        <begin position="35"/>
        <end position="57"/>
    </location>
</feature>
<keyword evidence="7 12" id="KW-1133">Transmembrane helix</keyword>
<accession>A0AAN8P776</accession>
<evidence type="ECO:0000256" key="12">
    <source>
        <dbReference type="SAM" id="Phobius"/>
    </source>
</evidence>
<feature type="compositionally biased region" description="Basic and acidic residues" evidence="11">
    <location>
        <begin position="97"/>
        <end position="112"/>
    </location>
</feature>
<keyword evidence="5" id="KW-0833">Ubl conjugation pathway</keyword>
<dbReference type="Proteomes" id="UP001372834">
    <property type="component" value="Unassembled WGS sequence"/>
</dbReference>
<evidence type="ECO:0000256" key="1">
    <source>
        <dbReference type="ARBA" id="ARBA00004389"/>
    </source>
</evidence>
<evidence type="ECO:0000256" key="8">
    <source>
        <dbReference type="ARBA" id="ARBA00023136"/>
    </source>
</evidence>
<protein>
    <recommendedName>
        <fullName evidence="3">DDRGK domain-containing protein 1</fullName>
    </recommendedName>
</protein>
<comment type="subunit">
    <text evidence="10">Interacts with Atg9; the interaction is transient.</text>
</comment>
<dbReference type="PANTHER" id="PTHR48176:SF1">
    <property type="entry name" value="DDRGK DOMAIN-CONTAINING PROTEIN 1"/>
    <property type="match status" value="1"/>
</dbReference>
<sequence length="277" mass="31845">MDIVILLFIAAIVVIAVGFLTLYRNRNLPKAAVQHAPQEAAAPQPGARRRALAAARNTRARQRVVEEDDDDEGEGDTPELNLPDTKIGAKKLAKLQAKAEKKAQREAEEKIRQEKKKQQQLADEERKKQQLEEEEEERRRAEQERKIREERERQEHEEYLNMKQAFSVQEEGFDEVEESESLIQDFIQYIKNNKIVILEDLAAEFKLKTQDVINRINSLQNDGQLTGVIDDRGKFIFISQEELDAVAKFVKQRGRVSIAELVENSNRLISLTPVESC</sequence>
<dbReference type="InterPro" id="IPR019153">
    <property type="entry name" value="DDRGK_dom-contain"/>
</dbReference>
<evidence type="ECO:0000313" key="14">
    <source>
        <dbReference type="Proteomes" id="UP001372834"/>
    </source>
</evidence>
<keyword evidence="6" id="KW-0256">Endoplasmic reticulum</keyword>
<dbReference type="EMBL" id="JAWJWE010000004">
    <property type="protein sequence ID" value="KAK6636614.1"/>
    <property type="molecule type" value="Genomic_DNA"/>
</dbReference>
<keyword evidence="4 12" id="KW-0812">Transmembrane</keyword>
<reference evidence="13 14" key="1">
    <citation type="submission" date="2023-10" db="EMBL/GenBank/DDBJ databases">
        <title>Genomes of two closely related lineages of the louse Polyplax serrata with different host specificities.</title>
        <authorList>
            <person name="Martinu J."/>
            <person name="Tarabai H."/>
            <person name="Stefka J."/>
            <person name="Hypsa V."/>
        </authorList>
    </citation>
    <scope>NUCLEOTIDE SEQUENCE [LARGE SCALE GENOMIC DNA]</scope>
    <source>
        <strain evidence="13">HR10_N</strain>
    </source>
</reference>
<proteinExistence type="inferred from homology"/>
<keyword evidence="8 12" id="KW-0472">Membrane</keyword>
<dbReference type="SUPFAM" id="SSF46785">
    <property type="entry name" value="Winged helix' DNA-binding domain"/>
    <property type="match status" value="1"/>
</dbReference>
<comment type="caution">
    <text evidence="13">The sequence shown here is derived from an EMBL/GenBank/DDBJ whole genome shotgun (WGS) entry which is preliminary data.</text>
</comment>
<dbReference type="GO" id="GO:0044389">
    <property type="term" value="F:ubiquitin-like protein ligase binding"/>
    <property type="evidence" value="ECO:0007669"/>
    <property type="project" value="TreeGrafter"/>
</dbReference>
<evidence type="ECO:0000256" key="10">
    <source>
        <dbReference type="ARBA" id="ARBA00049687"/>
    </source>
</evidence>
<feature type="region of interest" description="Disordered" evidence="11">
    <location>
        <begin position="35"/>
        <end position="137"/>
    </location>
</feature>
<feature type="transmembrane region" description="Helical" evidence="12">
    <location>
        <begin position="6"/>
        <end position="23"/>
    </location>
</feature>
<gene>
    <name evidence="13" type="ORF">RUM43_010276</name>
</gene>
<comment type="function">
    <text evidence="9">Substrate adapter for ufmylation, the covalent attachment of the ubiquitin-like modifier UFM1 to substrate proteins. Required for ufmylation of Atg9; protects the nervous system during aging, possibly by stabilizing Atg9 and supporting its function.</text>
</comment>
<evidence type="ECO:0000256" key="3">
    <source>
        <dbReference type="ARBA" id="ARBA00018218"/>
    </source>
</evidence>
<name>A0AAN8P776_POLSC</name>
<comment type="similarity">
    <text evidence="2">Belongs to the DDRGK1 family.</text>
</comment>
<evidence type="ECO:0000256" key="11">
    <source>
        <dbReference type="SAM" id="MobiDB-lite"/>
    </source>
</evidence>
<dbReference type="AlphaFoldDB" id="A0AAN8P776"/>
<evidence type="ECO:0000256" key="6">
    <source>
        <dbReference type="ARBA" id="ARBA00022824"/>
    </source>
</evidence>
<evidence type="ECO:0000256" key="2">
    <source>
        <dbReference type="ARBA" id="ARBA00009829"/>
    </source>
</evidence>
<dbReference type="PANTHER" id="PTHR48176">
    <property type="entry name" value="DDRGK DOMAIN-CONTAINING PROTEIN 1"/>
    <property type="match status" value="1"/>
</dbReference>
<dbReference type="InterPro" id="IPR036390">
    <property type="entry name" value="WH_DNA-bd_sf"/>
</dbReference>
<dbReference type="FunFam" id="1.10.10.10:FF:000143">
    <property type="entry name" value="DDRGK domain-containing protein 1"/>
    <property type="match status" value="1"/>
</dbReference>
<evidence type="ECO:0000313" key="13">
    <source>
        <dbReference type="EMBL" id="KAK6636614.1"/>
    </source>
</evidence>
<dbReference type="Pfam" id="PF09756">
    <property type="entry name" value="DDRGK"/>
    <property type="match status" value="1"/>
</dbReference>
<evidence type="ECO:0000256" key="4">
    <source>
        <dbReference type="ARBA" id="ARBA00022692"/>
    </source>
</evidence>
<dbReference type="SMART" id="SM01128">
    <property type="entry name" value="DDRGK"/>
    <property type="match status" value="1"/>
</dbReference>
<organism evidence="13 14">
    <name type="scientific">Polyplax serrata</name>
    <name type="common">Common mouse louse</name>
    <dbReference type="NCBI Taxonomy" id="468196"/>
    <lineage>
        <taxon>Eukaryota</taxon>
        <taxon>Metazoa</taxon>
        <taxon>Ecdysozoa</taxon>
        <taxon>Arthropoda</taxon>
        <taxon>Hexapoda</taxon>
        <taxon>Insecta</taxon>
        <taxon>Pterygota</taxon>
        <taxon>Neoptera</taxon>
        <taxon>Paraneoptera</taxon>
        <taxon>Psocodea</taxon>
        <taxon>Troctomorpha</taxon>
        <taxon>Phthiraptera</taxon>
        <taxon>Anoplura</taxon>
        <taxon>Polyplacidae</taxon>
        <taxon>Polyplax</taxon>
    </lineage>
</organism>
<feature type="compositionally biased region" description="Basic and acidic residues" evidence="11">
    <location>
        <begin position="123"/>
        <end position="137"/>
    </location>
</feature>
<dbReference type="Gene3D" id="1.10.10.10">
    <property type="entry name" value="Winged helix-like DNA-binding domain superfamily/Winged helix DNA-binding domain"/>
    <property type="match status" value="1"/>
</dbReference>
<dbReference type="GO" id="GO:0005789">
    <property type="term" value="C:endoplasmic reticulum membrane"/>
    <property type="evidence" value="ECO:0007669"/>
    <property type="project" value="UniProtKB-SubCell"/>
</dbReference>
<comment type="subcellular location">
    <subcellularLocation>
        <location evidence="1">Endoplasmic reticulum membrane</location>
        <topology evidence="1">Single-pass membrane protein</topology>
    </subcellularLocation>
</comment>
<evidence type="ECO:0000256" key="9">
    <source>
        <dbReference type="ARBA" id="ARBA00049608"/>
    </source>
</evidence>
<evidence type="ECO:0000256" key="5">
    <source>
        <dbReference type="ARBA" id="ARBA00022786"/>
    </source>
</evidence>
<dbReference type="InterPro" id="IPR050899">
    <property type="entry name" value="DDRGK_domain-containing"/>
</dbReference>
<evidence type="ECO:0000256" key="7">
    <source>
        <dbReference type="ARBA" id="ARBA00022989"/>
    </source>
</evidence>
<feature type="compositionally biased region" description="Acidic residues" evidence="11">
    <location>
        <begin position="66"/>
        <end position="77"/>
    </location>
</feature>
<dbReference type="InterPro" id="IPR036388">
    <property type="entry name" value="WH-like_DNA-bd_sf"/>
</dbReference>